<reference evidence="2 3" key="1">
    <citation type="submission" date="2024-08" db="EMBL/GenBank/DDBJ databases">
        <title>Draft Genome Sequence of Legionella lytica strain DSB2004, Isolated From a Fire Sprinkler System.</title>
        <authorList>
            <person name="Everhart A.D."/>
            <person name="Kidane D.T."/>
            <person name="Farone A.L."/>
            <person name="Farone M.B."/>
        </authorList>
    </citation>
    <scope>NUCLEOTIDE SEQUENCE [LARGE SCALE GENOMIC DNA]</scope>
    <source>
        <strain evidence="2 3">DSB2004</strain>
    </source>
</reference>
<dbReference type="InterPro" id="IPR051686">
    <property type="entry name" value="Lipoprotein_DolP"/>
</dbReference>
<dbReference type="PROSITE" id="PS51257">
    <property type="entry name" value="PROKAR_LIPOPROTEIN"/>
    <property type="match status" value="1"/>
</dbReference>
<comment type="caution">
    <text evidence="2">The sequence shown here is derived from an EMBL/GenBank/DDBJ whole genome shotgun (WGS) entry which is preliminary data.</text>
</comment>
<dbReference type="RefSeq" id="WP_400185708.1">
    <property type="nucleotide sequence ID" value="NZ_JBGORX010000001.1"/>
</dbReference>
<feature type="domain" description="BON" evidence="1">
    <location>
        <begin position="43"/>
        <end position="111"/>
    </location>
</feature>
<dbReference type="Proteomes" id="UP001615550">
    <property type="component" value="Unassembled WGS sequence"/>
</dbReference>
<dbReference type="EMBL" id="JBGORX010000001">
    <property type="protein sequence ID" value="MFJ1267158.1"/>
    <property type="molecule type" value="Genomic_DNA"/>
</dbReference>
<keyword evidence="3" id="KW-1185">Reference proteome</keyword>
<gene>
    <name evidence="2" type="ORF">ACD661_01165</name>
</gene>
<dbReference type="Pfam" id="PF04972">
    <property type="entry name" value="BON"/>
    <property type="match status" value="1"/>
</dbReference>
<evidence type="ECO:0000259" key="1">
    <source>
        <dbReference type="PROSITE" id="PS50914"/>
    </source>
</evidence>
<organism evidence="2 3">
    <name type="scientific">Legionella lytica</name>
    <dbReference type="NCBI Taxonomy" id="96232"/>
    <lineage>
        <taxon>Bacteria</taxon>
        <taxon>Pseudomonadati</taxon>
        <taxon>Pseudomonadota</taxon>
        <taxon>Gammaproteobacteria</taxon>
        <taxon>Legionellales</taxon>
        <taxon>Legionellaceae</taxon>
        <taxon>Legionella</taxon>
    </lineage>
</organism>
<protein>
    <submittedName>
        <fullName evidence="2">BON domain-containing protein</fullName>
    </submittedName>
</protein>
<sequence>MRNCMFKVLVAGVFGLLVGCQSNPGKPASLFGAPFANPSFAPAQGDLTQSVQEALMRNDELAVAPIRVETRQSVVILSGYVKKIRQSDTAELIARQVPGVHSVENRIIVRP</sequence>
<dbReference type="InterPro" id="IPR007055">
    <property type="entry name" value="BON_dom"/>
</dbReference>
<accession>A0ABW8D391</accession>
<dbReference type="PANTHER" id="PTHR34606">
    <property type="entry name" value="BON DOMAIN-CONTAINING PROTEIN"/>
    <property type="match status" value="1"/>
</dbReference>
<dbReference type="PROSITE" id="PS50914">
    <property type="entry name" value="BON"/>
    <property type="match status" value="1"/>
</dbReference>
<dbReference type="PANTHER" id="PTHR34606:SF16">
    <property type="entry name" value="BON DOMAIN-CONTAINING PROTEIN"/>
    <property type="match status" value="1"/>
</dbReference>
<dbReference type="Gene3D" id="3.30.1340.30">
    <property type="match status" value="1"/>
</dbReference>
<evidence type="ECO:0000313" key="3">
    <source>
        <dbReference type="Proteomes" id="UP001615550"/>
    </source>
</evidence>
<name>A0ABW8D391_9GAMM</name>
<evidence type="ECO:0000313" key="2">
    <source>
        <dbReference type="EMBL" id="MFJ1267158.1"/>
    </source>
</evidence>
<proteinExistence type="predicted"/>